<feature type="domain" description="Amine oxidase" evidence="13">
    <location>
        <begin position="12"/>
        <end position="461"/>
    </location>
</feature>
<dbReference type="SUPFAM" id="SSF51905">
    <property type="entry name" value="FAD/NAD(P)-binding domain"/>
    <property type="match status" value="1"/>
</dbReference>
<proteinExistence type="inferred from homology"/>
<dbReference type="InterPro" id="IPR002937">
    <property type="entry name" value="Amino_oxidase"/>
</dbReference>
<keyword evidence="9 12" id="KW-0274">FAD</keyword>
<evidence type="ECO:0000256" key="10">
    <source>
        <dbReference type="ARBA" id="ARBA00023002"/>
    </source>
</evidence>
<evidence type="ECO:0000256" key="4">
    <source>
        <dbReference type="ARBA" id="ARBA00004744"/>
    </source>
</evidence>
<reference evidence="14 15" key="1">
    <citation type="submission" date="2021-01" db="EMBL/GenBank/DDBJ databases">
        <title>Whole genome shotgun sequence of Catellatospora coxensis NBRC 107359.</title>
        <authorList>
            <person name="Komaki H."/>
            <person name="Tamura T."/>
        </authorList>
    </citation>
    <scope>NUCLEOTIDE SEQUENCE [LARGE SCALE GENOMIC DNA]</scope>
    <source>
        <strain evidence="14 15">NBRC 107359</strain>
    </source>
</reference>
<dbReference type="InterPro" id="IPR004572">
    <property type="entry name" value="Protoporphyrinogen_oxidase"/>
</dbReference>
<comment type="cofactor">
    <cofactor evidence="2 12">
        <name>FAD</name>
        <dbReference type="ChEBI" id="CHEBI:57692"/>
    </cofactor>
</comment>
<accession>A0A8J3P6W3</accession>
<comment type="pathway">
    <text evidence="4 12">Porphyrin-containing compound metabolism; protoheme biosynthesis.</text>
</comment>
<evidence type="ECO:0000313" key="14">
    <source>
        <dbReference type="EMBL" id="GIG06286.1"/>
    </source>
</evidence>
<dbReference type="Pfam" id="PF01593">
    <property type="entry name" value="Amino_oxidase"/>
    <property type="match status" value="1"/>
</dbReference>
<dbReference type="SUPFAM" id="SSF54373">
    <property type="entry name" value="FAD-linked reductases, C-terminal domain"/>
    <property type="match status" value="1"/>
</dbReference>
<dbReference type="PRINTS" id="PR00411">
    <property type="entry name" value="PNDRDTASEI"/>
</dbReference>
<dbReference type="Proteomes" id="UP000630887">
    <property type="component" value="Unassembled WGS sequence"/>
</dbReference>
<dbReference type="GO" id="GO:0004729">
    <property type="term" value="F:oxygen-dependent protoporphyrinogen oxidase activity"/>
    <property type="evidence" value="ECO:0007669"/>
    <property type="project" value="UniProtKB-UniRule"/>
</dbReference>
<dbReference type="GO" id="GO:0005737">
    <property type="term" value="C:cytoplasm"/>
    <property type="evidence" value="ECO:0007669"/>
    <property type="project" value="UniProtKB-SubCell"/>
</dbReference>
<dbReference type="EC" id="1.3.3.15" evidence="6 12"/>
<dbReference type="UniPathway" id="UPA00252"/>
<comment type="subcellular location">
    <subcellularLocation>
        <location evidence="12">Cytoplasm</location>
    </subcellularLocation>
</comment>
<dbReference type="AlphaFoldDB" id="A0A8J3P6W3"/>
<evidence type="ECO:0000256" key="5">
    <source>
        <dbReference type="ARBA" id="ARBA00008310"/>
    </source>
</evidence>
<dbReference type="EMBL" id="BONI01000022">
    <property type="protein sequence ID" value="GIG06286.1"/>
    <property type="molecule type" value="Genomic_DNA"/>
</dbReference>
<evidence type="ECO:0000256" key="11">
    <source>
        <dbReference type="ARBA" id="ARBA00023133"/>
    </source>
</evidence>
<evidence type="ECO:0000313" key="15">
    <source>
        <dbReference type="Proteomes" id="UP000630887"/>
    </source>
</evidence>
<comment type="function">
    <text evidence="3 12">Involved in coproporphyrin-dependent heme b biosynthesis. Catalyzes the oxidation of coproporphyrinogen III to coproporphyrin III.</text>
</comment>
<keyword evidence="15" id="KW-1185">Reference proteome</keyword>
<protein>
    <recommendedName>
        <fullName evidence="7 12">Coproporphyrinogen III oxidase</fullName>
        <ecNumber evidence="6 12">1.3.3.15</ecNumber>
    </recommendedName>
</protein>
<dbReference type="GO" id="GO:0006783">
    <property type="term" value="P:heme biosynthetic process"/>
    <property type="evidence" value="ECO:0007669"/>
    <property type="project" value="UniProtKB-UniRule"/>
</dbReference>
<dbReference type="Gene3D" id="3.90.660.20">
    <property type="entry name" value="Protoporphyrinogen oxidase, mitochondrial, domain 2"/>
    <property type="match status" value="1"/>
</dbReference>
<keyword evidence="11 12" id="KW-0350">Heme biosynthesis</keyword>
<evidence type="ECO:0000256" key="7">
    <source>
        <dbReference type="ARBA" id="ARBA00019046"/>
    </source>
</evidence>
<comment type="similarity">
    <text evidence="5 12">Belongs to the protoporphyrinogen/coproporphyrinogen oxidase family. Coproporphyrinogen III oxidase subfamily.</text>
</comment>
<dbReference type="RefSeq" id="WP_203692667.1">
    <property type="nucleotide sequence ID" value="NZ_BONI01000022.1"/>
</dbReference>
<evidence type="ECO:0000256" key="8">
    <source>
        <dbReference type="ARBA" id="ARBA00022630"/>
    </source>
</evidence>
<comment type="caution">
    <text evidence="14">The sequence shown here is derived from an EMBL/GenBank/DDBJ whole genome shotgun (WGS) entry which is preliminary data.</text>
</comment>
<evidence type="ECO:0000256" key="1">
    <source>
        <dbReference type="ARBA" id="ARBA00001755"/>
    </source>
</evidence>
<dbReference type="PANTHER" id="PTHR42923">
    <property type="entry name" value="PROTOPORPHYRINOGEN OXIDASE"/>
    <property type="match status" value="1"/>
</dbReference>
<gene>
    <name evidence="14" type="primary">hemY</name>
    <name evidence="14" type="ORF">Cco03nite_29860</name>
</gene>
<dbReference type="NCBIfam" id="TIGR00562">
    <property type="entry name" value="proto_IX_ox"/>
    <property type="match status" value="1"/>
</dbReference>
<evidence type="ECO:0000256" key="9">
    <source>
        <dbReference type="ARBA" id="ARBA00022827"/>
    </source>
</evidence>
<evidence type="ECO:0000256" key="12">
    <source>
        <dbReference type="RuleBase" id="RU364052"/>
    </source>
</evidence>
<keyword evidence="10 12" id="KW-0560">Oxidoreductase</keyword>
<dbReference type="PANTHER" id="PTHR42923:SF3">
    <property type="entry name" value="PROTOPORPHYRINOGEN OXIDASE"/>
    <property type="match status" value="1"/>
</dbReference>
<comment type="catalytic activity">
    <reaction evidence="1">
        <text>coproporphyrinogen III + 3 O2 = coproporphyrin III + 3 H2O2</text>
        <dbReference type="Rhea" id="RHEA:43436"/>
        <dbReference type="ChEBI" id="CHEBI:15379"/>
        <dbReference type="ChEBI" id="CHEBI:16240"/>
        <dbReference type="ChEBI" id="CHEBI:57309"/>
        <dbReference type="ChEBI" id="CHEBI:131725"/>
        <dbReference type="EC" id="1.3.3.15"/>
    </reaction>
    <physiologicalReaction direction="left-to-right" evidence="1">
        <dbReference type="Rhea" id="RHEA:43437"/>
    </physiologicalReaction>
</comment>
<dbReference type="Gene3D" id="1.10.3110.10">
    <property type="entry name" value="protoporphyrinogen ix oxidase, domain 3"/>
    <property type="match status" value="1"/>
</dbReference>
<evidence type="ECO:0000256" key="2">
    <source>
        <dbReference type="ARBA" id="ARBA00001974"/>
    </source>
</evidence>
<keyword evidence="12" id="KW-0963">Cytoplasm</keyword>
<dbReference type="Gene3D" id="3.50.50.60">
    <property type="entry name" value="FAD/NAD(P)-binding domain"/>
    <property type="match status" value="1"/>
</dbReference>
<evidence type="ECO:0000256" key="3">
    <source>
        <dbReference type="ARBA" id="ARBA00002185"/>
    </source>
</evidence>
<evidence type="ECO:0000259" key="13">
    <source>
        <dbReference type="Pfam" id="PF01593"/>
    </source>
</evidence>
<dbReference type="InterPro" id="IPR050464">
    <property type="entry name" value="Zeta_carotene_desat/Oxidored"/>
</dbReference>
<organism evidence="14 15">
    <name type="scientific">Catellatospora coxensis</name>
    <dbReference type="NCBI Taxonomy" id="310354"/>
    <lineage>
        <taxon>Bacteria</taxon>
        <taxon>Bacillati</taxon>
        <taxon>Actinomycetota</taxon>
        <taxon>Actinomycetes</taxon>
        <taxon>Micromonosporales</taxon>
        <taxon>Micromonosporaceae</taxon>
        <taxon>Catellatospora</taxon>
    </lineage>
</organism>
<sequence length="466" mass="47231">MSRHTVVVGGGVAGLAAALRLSGAGHRVTVVEQSARLGGRISTRPDGVDTGAEQFLMRDQAGGPSGAKRLVDELGLGDRLVHPAVSRAGLWLGGELRPLPGGTVMGVPGPQAALDGIARLDDHDADRGVPVLPAGEDRSVGALVRERLGGEIVTHLVDPLLGGVYAGSADGLSLAATVPALHRLLGTEHTLRGAVALTAAASRAHQPGSPVFGTLRGGLGGLVDAAAAELARRGVDVLTGVPVRMLARHGDGWTLSVGAAAPDAPDSVRARQIECDAVVLAVPARPASRLLRDVSPDAAALVGVLDYASVGLVTLALAGVELPPLTGFLVPADQGLTIKAATFFSTKWAHHARPDGRVLLRASVGRYGEQAVLQRPDAELVRAVLADLGTVLGTALPAPVAAEVTRWGGGLPQYAPGHVDRVGQARTLLAGLPLALAGAAFDGVGIPACVASAEQAADRILEGSRT</sequence>
<evidence type="ECO:0000256" key="6">
    <source>
        <dbReference type="ARBA" id="ARBA00012402"/>
    </source>
</evidence>
<keyword evidence="8 12" id="KW-0285">Flavoprotein</keyword>
<dbReference type="InterPro" id="IPR036188">
    <property type="entry name" value="FAD/NAD-bd_sf"/>
</dbReference>
<name>A0A8J3P6W3_9ACTN</name>